<organism evidence="2 3">
    <name type="scientific">Kitasatospora acidiphila</name>
    <dbReference type="NCBI Taxonomy" id="2567942"/>
    <lineage>
        <taxon>Bacteria</taxon>
        <taxon>Bacillati</taxon>
        <taxon>Actinomycetota</taxon>
        <taxon>Actinomycetes</taxon>
        <taxon>Kitasatosporales</taxon>
        <taxon>Streptomycetaceae</taxon>
        <taxon>Kitasatospora</taxon>
    </lineage>
</organism>
<dbReference type="CDD" id="cd14740">
    <property type="entry name" value="PAAR_4"/>
    <property type="match status" value="1"/>
</dbReference>
<protein>
    <recommendedName>
        <fullName evidence="4">PAAR motif protein</fullName>
    </recommendedName>
</protein>
<proteinExistence type="predicted"/>
<reference evidence="2 3" key="1">
    <citation type="submission" date="2019-06" db="EMBL/GenBank/DDBJ databases">
        <title>Description of Kitasatospora acidophila sp. nov. isolated from pine grove soil, and reclassification of Streptomyces novaecaesareae to Kitasatospora novaeceasareae comb. nov.</title>
        <authorList>
            <person name="Kim M.J."/>
        </authorList>
    </citation>
    <scope>NUCLEOTIDE SEQUENCE [LARGE SCALE GENOMIC DNA]</scope>
    <source>
        <strain evidence="2 3">MMS16-CNU292</strain>
    </source>
</reference>
<gene>
    <name evidence="2" type="ORF">E6W39_37530</name>
</gene>
<dbReference type="Proteomes" id="UP000319103">
    <property type="component" value="Unassembled WGS sequence"/>
</dbReference>
<dbReference type="Gene3D" id="2.60.200.60">
    <property type="match status" value="1"/>
</dbReference>
<name>A0A540WCU1_9ACTN</name>
<feature type="compositionally biased region" description="Polar residues" evidence="1">
    <location>
        <begin position="75"/>
        <end position="89"/>
    </location>
</feature>
<dbReference type="EMBL" id="VIGB01000003">
    <property type="protein sequence ID" value="TQF06855.1"/>
    <property type="molecule type" value="Genomic_DNA"/>
</dbReference>
<dbReference type="OrthoDB" id="9807902at2"/>
<feature type="region of interest" description="Disordered" evidence="1">
    <location>
        <begin position="49"/>
        <end position="89"/>
    </location>
</feature>
<evidence type="ECO:0000313" key="3">
    <source>
        <dbReference type="Proteomes" id="UP000319103"/>
    </source>
</evidence>
<comment type="caution">
    <text evidence="2">The sequence shown here is derived from an EMBL/GenBank/DDBJ whole genome shotgun (WGS) entry which is preliminary data.</text>
</comment>
<keyword evidence="3" id="KW-1185">Reference proteome</keyword>
<dbReference type="AlphaFoldDB" id="A0A540WCU1"/>
<dbReference type="RefSeq" id="WP_141637262.1">
    <property type="nucleotide sequence ID" value="NZ_VIGB01000003.1"/>
</dbReference>
<evidence type="ECO:0000256" key="1">
    <source>
        <dbReference type="SAM" id="MobiDB-lite"/>
    </source>
</evidence>
<sequence length="133" mass="13123">MGQPAAKQGDRVTAVDSHLIQPPSGPPVALPNPFSGVIDGGLSPNVRINGRPAATVGSTATNTPPHVPQGGTFVNPPTNKGSVSTGSSTVRINKRPAARAGDTAITCNDPAPAPVGTVVVAPAGPSRVVRIGG</sequence>
<evidence type="ECO:0008006" key="4">
    <source>
        <dbReference type="Google" id="ProtNLM"/>
    </source>
</evidence>
<feature type="region of interest" description="Disordered" evidence="1">
    <location>
        <begin position="1"/>
        <end position="35"/>
    </location>
</feature>
<evidence type="ECO:0000313" key="2">
    <source>
        <dbReference type="EMBL" id="TQF06855.1"/>
    </source>
</evidence>
<accession>A0A540WCU1</accession>